<name>A0A238VGJ4_9BACT</name>
<evidence type="ECO:0000313" key="5">
    <source>
        <dbReference type="Proteomes" id="UP000198310"/>
    </source>
</evidence>
<feature type="transmembrane region" description="Helical" evidence="2">
    <location>
        <begin position="54"/>
        <end position="71"/>
    </location>
</feature>
<dbReference type="GO" id="GO:0080120">
    <property type="term" value="P:CAAX-box protein maturation"/>
    <property type="evidence" value="ECO:0007669"/>
    <property type="project" value="UniProtKB-ARBA"/>
</dbReference>
<feature type="region of interest" description="Disordered" evidence="1">
    <location>
        <begin position="269"/>
        <end position="297"/>
    </location>
</feature>
<dbReference type="Pfam" id="PF02517">
    <property type="entry name" value="Rce1-like"/>
    <property type="match status" value="1"/>
</dbReference>
<dbReference type="PANTHER" id="PTHR36435">
    <property type="entry name" value="SLR1288 PROTEIN"/>
    <property type="match status" value="1"/>
</dbReference>
<reference evidence="5" key="1">
    <citation type="submission" date="2017-06" db="EMBL/GenBank/DDBJ databases">
        <authorList>
            <person name="Varghese N."/>
            <person name="Submissions S."/>
        </authorList>
    </citation>
    <scope>NUCLEOTIDE SEQUENCE [LARGE SCALE GENOMIC DNA]</scope>
    <source>
        <strain evidence="5">DSM 28041</strain>
    </source>
</reference>
<keyword evidence="2" id="KW-0812">Transmembrane</keyword>
<evidence type="ECO:0000256" key="2">
    <source>
        <dbReference type="SAM" id="Phobius"/>
    </source>
</evidence>
<evidence type="ECO:0000313" key="4">
    <source>
        <dbReference type="EMBL" id="SNR33284.1"/>
    </source>
</evidence>
<feature type="domain" description="CAAX prenyl protease 2/Lysostaphin resistance protein A-like" evidence="3">
    <location>
        <begin position="129"/>
        <end position="217"/>
    </location>
</feature>
<organism evidence="4 5">
    <name type="scientific">Hymenobacter mucosus</name>
    <dbReference type="NCBI Taxonomy" id="1411120"/>
    <lineage>
        <taxon>Bacteria</taxon>
        <taxon>Pseudomonadati</taxon>
        <taxon>Bacteroidota</taxon>
        <taxon>Cytophagia</taxon>
        <taxon>Cytophagales</taxon>
        <taxon>Hymenobacteraceae</taxon>
        <taxon>Hymenobacter</taxon>
    </lineage>
</organism>
<keyword evidence="5" id="KW-1185">Reference proteome</keyword>
<accession>A0A238VGJ4</accession>
<dbReference type="AlphaFoldDB" id="A0A238VGJ4"/>
<dbReference type="InterPro" id="IPR052710">
    <property type="entry name" value="CAAX_protease"/>
</dbReference>
<dbReference type="GO" id="GO:0004175">
    <property type="term" value="F:endopeptidase activity"/>
    <property type="evidence" value="ECO:0007669"/>
    <property type="project" value="UniProtKB-ARBA"/>
</dbReference>
<proteinExistence type="predicted"/>
<keyword evidence="2" id="KW-0472">Membrane</keyword>
<sequence>MLEASASPLATPVRAYPTLKESWGALGWFLLAIGAVGLPVMLLAQNVAHASKPVVGMVMTLATNLAFLGLLRWKAGKRWRPLQFAGREQVWLYALLPVLVLAMLGVLSVVQLLGLPDLASNYFKELVRTPVVAFLLGVVIAPVLEELVFRGVILQGLLRAYKPWVAIGQSALLFGIIHFNPAQSINAALIGMLLGWLYYRTRSLWLCMTVHALNNLVAFGSMLTEGGKSTDSPEAMLLKWPFAYAGLVLLSGFVLILILRRVQQTTTPLTTDEEPQAPLTPPIALSPTTYNDRSRAV</sequence>
<protein>
    <recommendedName>
        <fullName evidence="3">CAAX prenyl protease 2/Lysostaphin resistance protein A-like domain-containing protein</fullName>
    </recommendedName>
</protein>
<dbReference type="EMBL" id="FZNS01000001">
    <property type="protein sequence ID" value="SNR33284.1"/>
    <property type="molecule type" value="Genomic_DNA"/>
</dbReference>
<evidence type="ECO:0000256" key="1">
    <source>
        <dbReference type="SAM" id="MobiDB-lite"/>
    </source>
</evidence>
<dbReference type="InterPro" id="IPR003675">
    <property type="entry name" value="Rce1/LyrA-like_dom"/>
</dbReference>
<feature type="transmembrane region" description="Helical" evidence="2">
    <location>
        <begin position="91"/>
        <end position="114"/>
    </location>
</feature>
<feature type="transmembrane region" description="Helical" evidence="2">
    <location>
        <begin position="242"/>
        <end position="259"/>
    </location>
</feature>
<evidence type="ECO:0000259" key="3">
    <source>
        <dbReference type="Pfam" id="PF02517"/>
    </source>
</evidence>
<dbReference type="PANTHER" id="PTHR36435:SF1">
    <property type="entry name" value="CAAX AMINO TERMINAL PROTEASE FAMILY PROTEIN"/>
    <property type="match status" value="1"/>
</dbReference>
<dbReference type="Proteomes" id="UP000198310">
    <property type="component" value="Unassembled WGS sequence"/>
</dbReference>
<gene>
    <name evidence="4" type="ORF">SAMN06269173_101613</name>
</gene>
<keyword evidence="2" id="KW-1133">Transmembrane helix</keyword>
<feature type="transmembrane region" description="Helical" evidence="2">
    <location>
        <begin position="25"/>
        <end position="42"/>
    </location>
</feature>
<feature type="transmembrane region" description="Helical" evidence="2">
    <location>
        <begin position="126"/>
        <end position="144"/>
    </location>
</feature>
<feature type="transmembrane region" description="Helical" evidence="2">
    <location>
        <begin position="203"/>
        <end position="222"/>
    </location>
</feature>